<dbReference type="EMBL" id="JAEVFJ010000062">
    <property type="protein sequence ID" value="KAH8077752.1"/>
    <property type="molecule type" value="Genomic_DNA"/>
</dbReference>
<evidence type="ECO:0000313" key="8">
    <source>
        <dbReference type="Proteomes" id="UP000813824"/>
    </source>
</evidence>
<feature type="region of interest" description="Disordered" evidence="5">
    <location>
        <begin position="300"/>
        <end position="351"/>
    </location>
</feature>
<keyword evidence="4 6" id="KW-0472">Membrane</keyword>
<feature type="compositionally biased region" description="Polar residues" evidence="5">
    <location>
        <begin position="528"/>
        <end position="539"/>
    </location>
</feature>
<evidence type="ECO:0000256" key="1">
    <source>
        <dbReference type="ARBA" id="ARBA00004141"/>
    </source>
</evidence>
<dbReference type="PANTHER" id="PTHR23502:SF60">
    <property type="entry name" value="MAJOR FACILITATOR SUPERFAMILY (MFS) PROFILE DOMAIN-CONTAINING PROTEIN-RELATED"/>
    <property type="match status" value="1"/>
</dbReference>
<keyword evidence="3 6" id="KW-1133">Transmembrane helix</keyword>
<feature type="transmembrane region" description="Helical" evidence="6">
    <location>
        <begin position="36"/>
        <end position="61"/>
    </location>
</feature>
<proteinExistence type="predicted"/>
<feature type="compositionally biased region" description="Pro residues" evidence="5">
    <location>
        <begin position="304"/>
        <end position="313"/>
    </location>
</feature>
<keyword evidence="8" id="KW-1185">Reference proteome</keyword>
<gene>
    <name evidence="7" type="ORF">BXZ70DRAFT_1012888</name>
</gene>
<accession>A0A8K0XJX6</accession>
<feature type="transmembrane region" description="Helical" evidence="6">
    <location>
        <begin position="122"/>
        <end position="141"/>
    </location>
</feature>
<evidence type="ECO:0000313" key="7">
    <source>
        <dbReference type="EMBL" id="KAH8077752.1"/>
    </source>
</evidence>
<organism evidence="7 8">
    <name type="scientific">Cristinia sonorae</name>
    <dbReference type="NCBI Taxonomy" id="1940300"/>
    <lineage>
        <taxon>Eukaryota</taxon>
        <taxon>Fungi</taxon>
        <taxon>Dikarya</taxon>
        <taxon>Basidiomycota</taxon>
        <taxon>Agaricomycotina</taxon>
        <taxon>Agaricomycetes</taxon>
        <taxon>Agaricomycetidae</taxon>
        <taxon>Agaricales</taxon>
        <taxon>Pleurotineae</taxon>
        <taxon>Stephanosporaceae</taxon>
        <taxon>Cristinia</taxon>
    </lineage>
</organism>
<evidence type="ECO:0000256" key="5">
    <source>
        <dbReference type="SAM" id="MobiDB-lite"/>
    </source>
</evidence>
<reference evidence="7" key="1">
    <citation type="journal article" date="2021" name="New Phytol.">
        <title>Evolutionary innovations through gain and loss of genes in the ectomycorrhizal Boletales.</title>
        <authorList>
            <person name="Wu G."/>
            <person name="Miyauchi S."/>
            <person name="Morin E."/>
            <person name="Kuo A."/>
            <person name="Drula E."/>
            <person name="Varga T."/>
            <person name="Kohler A."/>
            <person name="Feng B."/>
            <person name="Cao Y."/>
            <person name="Lipzen A."/>
            <person name="Daum C."/>
            <person name="Hundley H."/>
            <person name="Pangilinan J."/>
            <person name="Johnson J."/>
            <person name="Barry K."/>
            <person name="LaButti K."/>
            <person name="Ng V."/>
            <person name="Ahrendt S."/>
            <person name="Min B."/>
            <person name="Choi I.G."/>
            <person name="Park H."/>
            <person name="Plett J.M."/>
            <person name="Magnuson J."/>
            <person name="Spatafora J.W."/>
            <person name="Nagy L.G."/>
            <person name="Henrissat B."/>
            <person name="Grigoriev I.V."/>
            <person name="Yang Z.L."/>
            <person name="Xu J."/>
            <person name="Martin F.M."/>
        </authorList>
    </citation>
    <scope>NUCLEOTIDE SEQUENCE</scope>
    <source>
        <strain evidence="7">KKN 215</strain>
    </source>
</reference>
<feature type="transmembrane region" description="Helical" evidence="6">
    <location>
        <begin position="179"/>
        <end position="204"/>
    </location>
</feature>
<evidence type="ECO:0000256" key="6">
    <source>
        <dbReference type="SAM" id="Phobius"/>
    </source>
</evidence>
<dbReference type="Proteomes" id="UP000813824">
    <property type="component" value="Unassembled WGS sequence"/>
</dbReference>
<comment type="caution">
    <text evidence="7">The sequence shown here is derived from an EMBL/GenBank/DDBJ whole genome shotgun (WGS) entry which is preliminary data.</text>
</comment>
<dbReference type="GO" id="GO:0022857">
    <property type="term" value="F:transmembrane transporter activity"/>
    <property type="evidence" value="ECO:0007669"/>
    <property type="project" value="TreeGrafter"/>
</dbReference>
<evidence type="ECO:0000256" key="3">
    <source>
        <dbReference type="ARBA" id="ARBA00022989"/>
    </source>
</evidence>
<dbReference type="AlphaFoldDB" id="A0A8K0XJX6"/>
<comment type="subcellular location">
    <subcellularLocation>
        <location evidence="1">Membrane</location>
        <topology evidence="1">Multi-pass membrane protein</topology>
    </subcellularLocation>
</comment>
<name>A0A8K0XJX6_9AGAR</name>
<dbReference type="GO" id="GO:0016020">
    <property type="term" value="C:membrane"/>
    <property type="evidence" value="ECO:0007669"/>
    <property type="project" value="UniProtKB-SubCell"/>
</dbReference>
<dbReference type="Gene3D" id="1.20.1250.20">
    <property type="entry name" value="MFS general substrate transporter like domains"/>
    <property type="match status" value="1"/>
</dbReference>
<feature type="transmembrane region" description="Helical" evidence="6">
    <location>
        <begin position="210"/>
        <end position="233"/>
    </location>
</feature>
<dbReference type="InterPro" id="IPR036259">
    <property type="entry name" value="MFS_trans_sf"/>
</dbReference>
<feature type="region of interest" description="Disordered" evidence="5">
    <location>
        <begin position="380"/>
        <end position="467"/>
    </location>
</feature>
<feature type="region of interest" description="Disordered" evidence="5">
    <location>
        <begin position="490"/>
        <end position="539"/>
    </location>
</feature>
<dbReference type="OrthoDB" id="6770063at2759"/>
<feature type="transmembrane region" description="Helical" evidence="6">
    <location>
        <begin position="147"/>
        <end position="167"/>
    </location>
</feature>
<feature type="transmembrane region" description="Helical" evidence="6">
    <location>
        <begin position="81"/>
        <end position="101"/>
    </location>
</feature>
<evidence type="ECO:0000256" key="2">
    <source>
        <dbReference type="ARBA" id="ARBA00022692"/>
    </source>
</evidence>
<evidence type="ECO:0000256" key="4">
    <source>
        <dbReference type="ARBA" id="ARBA00023136"/>
    </source>
</evidence>
<sequence length="571" mass="62583">MDPEKGALKEVRTIFDGADRHWQNILKRALFRPWGFFIFEPIIQLLGIYIAFVYGLMYLYLNTIPSIFEGVYKQSTGIAGLHYLAFGVGLSSASQLNARFMDKIYIYYKRKNGGEGRPEYRLLGMIPGTWIMPIGLLLSGWTARADIHWIVPDIGMALVAAGMILNFQCIQTYVIDAFTLHAASALAAVAFVRSLCGFGFPLFAPAMYKALGFGWGDTILAIFGIVVGCPAPFLFWKYGLLHADFTVVYTLFVTSALMMNETTTTVLSPTPPLPSVAIEPRQRIRLMRSTRKLSAVLGTTPQVTEPPPVPPIPITLTHSQGPKPQGKLVRRPATADSEKSYKSFGSTVSEPHTSSIVYPFSSVNSSLSSLDAASSAASAENAAMRKRRPTLKGASIKTTGKRSMEIPPPLVLHLTAPTPRHHSLPHTPSTASSLTPSAAVTPSASPAVTPVTPEPPSPSQGRRKRMAKLTRTLGEKIPPQLVFATMRKPSIPSLRPKTPSAATMPPIPPPKDTFSQKAGRRRSMSVDMPNTTNPGFSTARRSSRVWITWQGEWNRKDIQDVQSQLRNLKAR</sequence>
<protein>
    <submittedName>
        <fullName evidence="7">Major facilitator superfamily domain-containing protein</fullName>
    </submittedName>
</protein>
<keyword evidence="2 6" id="KW-0812">Transmembrane</keyword>
<dbReference type="PANTHER" id="PTHR23502">
    <property type="entry name" value="MAJOR FACILITATOR SUPERFAMILY"/>
    <property type="match status" value="1"/>
</dbReference>
<dbReference type="SUPFAM" id="SSF103473">
    <property type="entry name" value="MFS general substrate transporter"/>
    <property type="match status" value="1"/>
</dbReference>
<feature type="compositionally biased region" description="Low complexity" evidence="5">
    <location>
        <begin position="425"/>
        <end position="451"/>
    </location>
</feature>